<dbReference type="InterPro" id="IPR016024">
    <property type="entry name" value="ARM-type_fold"/>
</dbReference>
<dbReference type="Pfam" id="PF23500">
    <property type="entry name" value="DUF7133"/>
    <property type="match status" value="1"/>
</dbReference>
<dbReference type="InterPro" id="IPR036909">
    <property type="entry name" value="Cyt_c-like_dom_sf"/>
</dbReference>
<dbReference type="InterPro" id="IPR013830">
    <property type="entry name" value="SGNH_hydro"/>
</dbReference>
<sequence>MPKNPFPRILLGALAIGAAHGAEEPFNTEKSETSPLSAAQAAADWKLPPGFRATVFAAEPDVRQPIAMCMDDRGRLWVAESYMYAGHSGGYYEPKLRDRIVILEDTDHDGIHDKRSVFADGLERLTSIQTGLGGVWALTLPKLVFIPDQNRDDSPDGPALPLLDGFDVKGSAHTMANGLKWGPDGWLYGRQGILAHSLLGTPGTEAGARKKMNGGVWRYHPGRKTVEVVAEGTTNPWGMDWDQHGEAFMINTVIGHLWHVIPGAHYKRMFGDDYNPYIFEQIDQHADHVHWDTAEKWDEIRQGISAESSSAGGGHAHTGLMIYQGDNWPEEYRGNLFTINFHGRRLNREYLEATGSGFTGKHQPDLAFSADPWFRGIDLLYGPDGGVFIADWSDTGECHDDDGIHRQSGRIYKITHGNPPPPAVADVAALLPEQLVPLLSHSNEWFARHARLALQHLAAKEGATEAIVAALLQQLEAGATPAIKLRALWALHAIGKADRALLMGLLNHPESPLRIWAIRLLLDDASQVDPALAAVLADLSLKETNPTVRLALASGLQRMPLSSRAPLATPLLRHAEDATDHNLSLMLWYGIEPMAVDHRLELADLAKSCAIPLVRNHIARRLAMAPADPQGAFDSLIKHAVSAPDEWRLDLLSGLAKSLEGASNPAAPASWPQLAGVLATTSHSGLQQLYRSIGALYRDPAAIAANLSVAADEHANTESRVIALRALATIREPNSLELARTLVGKPGLTPIAIERLSLDSHITDAALLIGRLPTLSTNDKPHAIAALISRKPWATLLLDAIETGSLPASLLSSFQVRQLRSLDDPALSNRITALWGDMRDLSAEKAAALQEWKTYLTPKTLGQADKQKGKEVFSQLCAACHKMYGEGGMAGPELTGSGRDNLDYLLTNILDPSAVVAKENQLSIVTLKDGRVLSGMIRSRDERSTTLQTLTEKTTLPTSGIAKIETLPNSLMPEGLINTLPREQVRDLIAWLMDKNAANEATPARFTLAGDWKIEVTPASGGTTTLEIAPPQHREVSSENFASLPVYNPEGGGWNNGAKFAGNLAEACSTPHLVDTASVVLRSSENADATAFQRGKDWEIEPVWGTFGRMEGGAIHVNTPVYASYRHSFLRIDSIAQAPDGTISVIQGKGTAAAPTPPSLPDGSHLLGQIWIPGPIPKLTEDHLFPILEARYPAKPPAITAADRFPRLLEKLRTGAPVRILAWGDSVTAAVYLPPAERWQEQFVARLRTKFPQTKIELITEAWGGRTTTAYLNEPPGSEHNYAEKVLATKPDLVIAEFVNDAGLPPEHWTNNYRKIYDDFRSIGADWIILTPHYIRPSWMGLEKERDIDTDPRPYVAFLRNLPAAHPVLIADASARYGRLWRQGIPFTSLMVNSINHPNAQGMTLFADALDELFPAP</sequence>
<gene>
    <name evidence="6" type="ORF">OJ996_14245</name>
</gene>
<dbReference type="Gene3D" id="1.25.10.10">
    <property type="entry name" value="Leucine-rich Repeat Variant"/>
    <property type="match status" value="1"/>
</dbReference>
<dbReference type="Gene3D" id="2.120.10.30">
    <property type="entry name" value="TolB, C-terminal domain"/>
    <property type="match status" value="1"/>
</dbReference>
<comment type="caution">
    <text evidence="6">The sequence shown here is derived from an EMBL/GenBank/DDBJ whole genome shotgun (WGS) entry which is preliminary data.</text>
</comment>
<keyword evidence="1 4" id="KW-0349">Heme</keyword>
<dbReference type="NCBIfam" id="TIGR02604">
    <property type="entry name" value="Piru_Ver_Nterm"/>
    <property type="match status" value="1"/>
</dbReference>
<evidence type="ECO:0000313" key="6">
    <source>
        <dbReference type="EMBL" id="MCW1914745.1"/>
    </source>
</evidence>
<dbReference type="InterPro" id="IPR011989">
    <property type="entry name" value="ARM-like"/>
</dbReference>
<keyword evidence="3 4" id="KW-0408">Iron</keyword>
<evidence type="ECO:0000259" key="5">
    <source>
        <dbReference type="PROSITE" id="PS51007"/>
    </source>
</evidence>
<feature type="domain" description="Cytochrome c" evidence="5">
    <location>
        <begin position="864"/>
        <end position="996"/>
    </location>
</feature>
<dbReference type="EMBL" id="JAPDDR010000007">
    <property type="protein sequence ID" value="MCW1914745.1"/>
    <property type="molecule type" value="Genomic_DNA"/>
</dbReference>
<dbReference type="CDD" id="cd00229">
    <property type="entry name" value="SGNH_hydrolase"/>
    <property type="match status" value="1"/>
</dbReference>
<dbReference type="PANTHER" id="PTHR33546">
    <property type="entry name" value="LARGE, MULTIFUNCTIONAL SECRETED PROTEIN-RELATED"/>
    <property type="match status" value="1"/>
</dbReference>
<keyword evidence="7" id="KW-1185">Reference proteome</keyword>
<organism evidence="6 7">
    <name type="scientific">Luteolibacter rhizosphaerae</name>
    <dbReference type="NCBI Taxonomy" id="2989719"/>
    <lineage>
        <taxon>Bacteria</taxon>
        <taxon>Pseudomonadati</taxon>
        <taxon>Verrucomicrobiota</taxon>
        <taxon>Verrucomicrobiia</taxon>
        <taxon>Verrucomicrobiales</taxon>
        <taxon>Verrucomicrobiaceae</taxon>
        <taxon>Luteolibacter</taxon>
    </lineage>
</organism>
<dbReference type="InterPro" id="IPR036514">
    <property type="entry name" value="SGNH_hydro_sf"/>
</dbReference>
<dbReference type="InterPro" id="IPR009056">
    <property type="entry name" value="Cyt_c-like_dom"/>
</dbReference>
<dbReference type="NCBIfam" id="TIGR02603">
    <property type="entry name" value="CxxCH_TIGR02603"/>
    <property type="match status" value="1"/>
</dbReference>
<dbReference type="PROSITE" id="PS51007">
    <property type="entry name" value="CYTC"/>
    <property type="match status" value="1"/>
</dbReference>
<dbReference type="SUPFAM" id="SSF46626">
    <property type="entry name" value="Cytochrome c"/>
    <property type="match status" value="1"/>
</dbReference>
<dbReference type="Gene3D" id="1.10.760.10">
    <property type="entry name" value="Cytochrome c-like domain"/>
    <property type="match status" value="1"/>
</dbReference>
<evidence type="ECO:0000256" key="4">
    <source>
        <dbReference type="PROSITE-ProRule" id="PRU00433"/>
    </source>
</evidence>
<accession>A0ABT3G4J6</accession>
<dbReference type="InterPro" id="IPR013428">
    <property type="entry name" value="Membrane-bound_put_N"/>
</dbReference>
<evidence type="ECO:0000256" key="3">
    <source>
        <dbReference type="ARBA" id="ARBA00023004"/>
    </source>
</evidence>
<dbReference type="SUPFAM" id="SSF48371">
    <property type="entry name" value="ARM repeat"/>
    <property type="match status" value="1"/>
</dbReference>
<dbReference type="SUPFAM" id="SSF52266">
    <property type="entry name" value="SGNH hydrolase"/>
    <property type="match status" value="1"/>
</dbReference>
<dbReference type="Proteomes" id="UP001165653">
    <property type="component" value="Unassembled WGS sequence"/>
</dbReference>
<name>A0ABT3G4J6_9BACT</name>
<reference evidence="6" key="1">
    <citation type="submission" date="2022-10" db="EMBL/GenBank/DDBJ databases">
        <title>Luteolibacter sp. GHJ8, whole genome shotgun sequencing project.</title>
        <authorList>
            <person name="Zhao G."/>
            <person name="Shen L."/>
        </authorList>
    </citation>
    <scope>NUCLEOTIDE SEQUENCE</scope>
    <source>
        <strain evidence="6">GHJ8</strain>
    </source>
</reference>
<proteinExistence type="predicted"/>
<dbReference type="RefSeq" id="WP_264514281.1">
    <property type="nucleotide sequence ID" value="NZ_JAPDDR010000007.1"/>
</dbReference>
<dbReference type="InterPro" id="IPR011041">
    <property type="entry name" value="Quinoprot_gluc/sorb_DH_b-prop"/>
</dbReference>
<dbReference type="InterPro" id="IPR011042">
    <property type="entry name" value="6-blade_b-propeller_TolB-like"/>
</dbReference>
<evidence type="ECO:0000256" key="1">
    <source>
        <dbReference type="ARBA" id="ARBA00022617"/>
    </source>
</evidence>
<protein>
    <submittedName>
        <fullName evidence="6">GDSL-type esterase/lipase family protein</fullName>
    </submittedName>
</protein>
<dbReference type="InterPro" id="IPR055557">
    <property type="entry name" value="DUF7133"/>
</dbReference>
<dbReference type="SUPFAM" id="SSF50952">
    <property type="entry name" value="Soluble quinoprotein glucose dehydrogenase"/>
    <property type="match status" value="1"/>
</dbReference>
<keyword evidence="2 4" id="KW-0479">Metal-binding</keyword>
<evidence type="ECO:0000256" key="2">
    <source>
        <dbReference type="ARBA" id="ARBA00022723"/>
    </source>
</evidence>
<dbReference type="Pfam" id="PF13472">
    <property type="entry name" value="Lipase_GDSL_2"/>
    <property type="match status" value="1"/>
</dbReference>
<dbReference type="InterPro" id="IPR013427">
    <property type="entry name" value="Haem-bd_dom_put"/>
</dbReference>
<dbReference type="PANTHER" id="PTHR33546:SF1">
    <property type="entry name" value="LARGE, MULTIFUNCTIONAL SECRETED PROTEIN"/>
    <property type="match status" value="1"/>
</dbReference>
<evidence type="ECO:0000313" key="7">
    <source>
        <dbReference type="Proteomes" id="UP001165653"/>
    </source>
</evidence>
<dbReference type="Gene3D" id="3.40.50.1110">
    <property type="entry name" value="SGNH hydrolase"/>
    <property type="match status" value="1"/>
</dbReference>